<dbReference type="GO" id="GO:0070007">
    <property type="term" value="F:glutamic-type endopeptidase activity"/>
    <property type="evidence" value="ECO:0007669"/>
    <property type="project" value="InterPro"/>
</dbReference>
<evidence type="ECO:0000313" key="4">
    <source>
        <dbReference type="Proteomes" id="UP000215305"/>
    </source>
</evidence>
<dbReference type="PANTHER" id="PTHR37536:SF1">
    <property type="entry name" value="ASPERGILLOPEPSIN, PUTAITVE (AFU_ORTHOLOGUE AFUA_7G01200)"/>
    <property type="match status" value="1"/>
</dbReference>
<evidence type="ECO:0000256" key="2">
    <source>
        <dbReference type="SAM" id="SignalP"/>
    </source>
</evidence>
<dbReference type="Gene3D" id="2.60.120.700">
    <property type="entry name" value="Peptidase G1"/>
    <property type="match status" value="1"/>
</dbReference>
<dbReference type="AlphaFoldDB" id="A0A397GG81"/>
<evidence type="ECO:0000256" key="1">
    <source>
        <dbReference type="PIRSR" id="PIRSR600250-50"/>
    </source>
</evidence>
<dbReference type="OrthoDB" id="2862635at2759"/>
<accession>A0A397GG81</accession>
<comment type="caution">
    <text evidence="3">The sequence shown here is derived from an EMBL/GenBank/DDBJ whole genome shotgun (WGS) entry which is preliminary data.</text>
</comment>
<keyword evidence="4" id="KW-1185">Reference proteome</keyword>
<dbReference type="SUPFAM" id="SSF49899">
    <property type="entry name" value="Concanavalin A-like lectins/glucanases"/>
    <property type="match status" value="1"/>
</dbReference>
<feature type="chain" id="PRO_5017399452" description="Aspergillopepsin-2" evidence="2">
    <location>
        <begin position="24"/>
        <end position="323"/>
    </location>
</feature>
<dbReference type="GeneID" id="38126636"/>
<dbReference type="RefSeq" id="XP_026611958.1">
    <property type="nucleotide sequence ID" value="XM_026758281.1"/>
</dbReference>
<dbReference type="GO" id="GO:0006508">
    <property type="term" value="P:proteolysis"/>
    <property type="evidence" value="ECO:0007669"/>
    <property type="project" value="InterPro"/>
</dbReference>
<dbReference type="Proteomes" id="UP000215305">
    <property type="component" value="Unassembled WGS sequence"/>
</dbReference>
<dbReference type="STRING" id="41047.A0A397GG81"/>
<dbReference type="InterPro" id="IPR000250">
    <property type="entry name" value="Peptidase_G1"/>
</dbReference>
<gene>
    <name evidence="3" type="ORF">CDV56_104662</name>
</gene>
<dbReference type="VEuPathDB" id="FungiDB:CDV56_104662"/>
<dbReference type="InterPro" id="IPR013320">
    <property type="entry name" value="ConA-like_dom_sf"/>
</dbReference>
<organism evidence="3 4">
    <name type="scientific">Aspergillus thermomutatus</name>
    <name type="common">Neosartorya pseudofischeri</name>
    <dbReference type="NCBI Taxonomy" id="41047"/>
    <lineage>
        <taxon>Eukaryota</taxon>
        <taxon>Fungi</taxon>
        <taxon>Dikarya</taxon>
        <taxon>Ascomycota</taxon>
        <taxon>Pezizomycotina</taxon>
        <taxon>Eurotiomycetes</taxon>
        <taxon>Eurotiomycetidae</taxon>
        <taxon>Eurotiales</taxon>
        <taxon>Aspergillaceae</taxon>
        <taxon>Aspergillus</taxon>
        <taxon>Aspergillus subgen. Fumigati</taxon>
    </lineage>
</organism>
<evidence type="ECO:0000313" key="3">
    <source>
        <dbReference type="EMBL" id="RHZ48406.1"/>
    </source>
</evidence>
<dbReference type="Pfam" id="PF01828">
    <property type="entry name" value="Peptidase_A4"/>
    <property type="match status" value="1"/>
</dbReference>
<dbReference type="PANTHER" id="PTHR37536">
    <property type="entry name" value="PUTATIVE (AFU_ORTHOLOGUE AFUA_3G02970)-RELATED"/>
    <property type="match status" value="1"/>
</dbReference>
<sequence length="323" mass="34004">MRLFGLSTLIIAVGSRLFTEAQATPNQRLLKRVEAHQHSHYYRSRPIKHAIAEPKMENMTSMTTDQKNTYYSSNWAGVALLNSNLPSTPALTSVAATLTVPVPTSSSTNVQAASAWVGIDGFINTAAILQTGIDIVAYKGEPGCYTAWYEWYPDSAVDFDLTIDAGDVVVATVYSTSDSTGVAIIQNESTGESATATLRAPQSTATLTGQSAEWIVEDYQSGGSTVSFSDFGTVTFTGVVAGAEGNQTFGVEGDGAAVVDILSGNSIVAEGSIISSSEITVQCTTPSVVAVLGNTRPKITELDLGEPAVALLVVNEDIVKFDI</sequence>
<dbReference type="CDD" id="cd13426">
    <property type="entry name" value="Peptidase_G1"/>
    <property type="match status" value="1"/>
</dbReference>
<name>A0A397GG81_ASPTH</name>
<dbReference type="InterPro" id="IPR038656">
    <property type="entry name" value="Peptidase_G1_sf"/>
</dbReference>
<feature type="signal peptide" evidence="2">
    <location>
        <begin position="1"/>
        <end position="23"/>
    </location>
</feature>
<dbReference type="PRINTS" id="PR00977">
    <property type="entry name" value="SCYTLDPTASE"/>
</dbReference>
<reference evidence="3" key="1">
    <citation type="submission" date="2018-08" db="EMBL/GenBank/DDBJ databases">
        <title>Draft genome sequence of azole-resistant Aspergillus thermomutatus (Neosartorya pseudofischeri) strain HMR AF 39, isolated from a human nasal aspirate.</title>
        <authorList>
            <person name="Parent-Michaud M."/>
            <person name="Dufresne P.J."/>
            <person name="Fournier E."/>
            <person name="Martineau C."/>
            <person name="Moreira S."/>
            <person name="Perkins V."/>
            <person name="De Repentigny L."/>
            <person name="Dufresne S.F."/>
        </authorList>
    </citation>
    <scope>NUCLEOTIDE SEQUENCE [LARGE SCALE GENOMIC DNA]</scope>
    <source>
        <strain evidence="3">HMR AF 39</strain>
    </source>
</reference>
<feature type="active site" description="Proton acceptor" evidence="1">
    <location>
        <position position="217"/>
    </location>
</feature>
<proteinExistence type="predicted"/>
<dbReference type="EMBL" id="NKHU02000198">
    <property type="protein sequence ID" value="RHZ48406.1"/>
    <property type="molecule type" value="Genomic_DNA"/>
</dbReference>
<keyword evidence="2" id="KW-0732">Signal</keyword>
<evidence type="ECO:0008006" key="5">
    <source>
        <dbReference type="Google" id="ProtNLM"/>
    </source>
</evidence>
<protein>
    <recommendedName>
        <fullName evidence="5">Aspergillopepsin-2</fullName>
    </recommendedName>
</protein>